<organism evidence="1 2">
    <name type="scientific">Ovis ammon polii x Ovis aries</name>
    <dbReference type="NCBI Taxonomy" id="2918886"/>
    <lineage>
        <taxon>Eukaryota</taxon>
        <taxon>Metazoa</taxon>
        <taxon>Chordata</taxon>
        <taxon>Craniata</taxon>
        <taxon>Vertebrata</taxon>
        <taxon>Euteleostomi</taxon>
        <taxon>Mammalia</taxon>
        <taxon>Eutheria</taxon>
        <taxon>Laurasiatheria</taxon>
        <taxon>Artiodactyla</taxon>
        <taxon>Ruminantia</taxon>
        <taxon>Pecora</taxon>
        <taxon>Bovidae</taxon>
        <taxon>Caprinae</taxon>
        <taxon>Ovis</taxon>
    </lineage>
</organism>
<sequence length="228" mass="26289">MDVNLLIRSEPLPECVIQVTNVSKTQWPWIEYDYLTQRLLSTRTFREEETTGAKYTNRETVGPGCFRPKLWGHRVRREDVLKWREDPTLEQDSGGILSTDQFAMNFTEVNVEMIDREMNDSLDQDWVVSVPLRGGEDGPRSSKEPVTVSRLDFGAGPQASMAPRLELIVSPNSWFSKILKKREMSERVMLLHRHLLQKLEYDWHLLISRAQPRCLTCGVQASEMLPGA</sequence>
<gene>
    <name evidence="1" type="ORF">MJG53_014193</name>
</gene>
<dbReference type="EMBL" id="CM043042">
    <property type="protein sequence ID" value="KAI4568575.1"/>
    <property type="molecule type" value="Genomic_DNA"/>
</dbReference>
<keyword evidence="2" id="KW-1185">Reference proteome</keyword>
<evidence type="ECO:0000313" key="2">
    <source>
        <dbReference type="Proteomes" id="UP001057279"/>
    </source>
</evidence>
<comment type="caution">
    <text evidence="1">The sequence shown here is derived from an EMBL/GenBank/DDBJ whole genome shotgun (WGS) entry which is preliminary data.</text>
</comment>
<dbReference type="Proteomes" id="UP001057279">
    <property type="component" value="Linkage Group LG17"/>
</dbReference>
<protein>
    <submittedName>
        <fullName evidence="1">Uncharacterized protein</fullName>
    </submittedName>
</protein>
<evidence type="ECO:0000313" key="1">
    <source>
        <dbReference type="EMBL" id="KAI4568575.1"/>
    </source>
</evidence>
<accession>A0ACB9UFY9</accession>
<proteinExistence type="predicted"/>
<name>A0ACB9UFY9_9CETA</name>
<reference evidence="1" key="1">
    <citation type="submission" date="2022-03" db="EMBL/GenBank/DDBJ databases">
        <title>Genomic analyses of argali, domestic sheep and their hybrids provide insights into chromosomal evolution, heterosis and genetic basis of agronomic traits.</title>
        <authorList>
            <person name="Li M."/>
        </authorList>
    </citation>
    <scope>NUCLEOTIDE SEQUENCE</scope>
    <source>
        <strain evidence="1">F1 hybrid</strain>
    </source>
</reference>